<accession>A0A830EPM7</accession>
<evidence type="ECO:0000313" key="1">
    <source>
        <dbReference type="EMBL" id="GGK82498.1"/>
    </source>
</evidence>
<gene>
    <name evidence="1" type="ORF">GCM10009067_38510</name>
</gene>
<reference evidence="1" key="2">
    <citation type="submission" date="2020-09" db="EMBL/GenBank/DDBJ databases">
        <authorList>
            <person name="Sun Q."/>
            <person name="Ohkuma M."/>
        </authorList>
    </citation>
    <scope>NUCLEOTIDE SEQUENCE</scope>
    <source>
        <strain evidence="1">JCM 19018</strain>
    </source>
</reference>
<reference evidence="1" key="1">
    <citation type="journal article" date="2014" name="Int. J. Syst. Evol. Microbiol.">
        <title>Complete genome sequence of Corynebacterium casei LMG S-19264T (=DSM 44701T), isolated from a smear-ripened cheese.</title>
        <authorList>
            <consortium name="US DOE Joint Genome Institute (JGI-PGF)"/>
            <person name="Walter F."/>
            <person name="Albersmeier A."/>
            <person name="Kalinowski J."/>
            <person name="Ruckert C."/>
        </authorList>
    </citation>
    <scope>NUCLEOTIDE SEQUENCE</scope>
    <source>
        <strain evidence="1">JCM 19018</strain>
    </source>
</reference>
<proteinExistence type="predicted"/>
<sequence>MISITGRKFDGQLCLNLTGEREDSPRIVETGILDVDESGEHLLENTVPRTEDGTSVVLDRLLPE</sequence>
<dbReference type="EMBL" id="BMPD01000010">
    <property type="protein sequence ID" value="GGK82498.1"/>
    <property type="molecule type" value="Genomic_DNA"/>
</dbReference>
<name>A0A830EPM7_9EURY</name>
<comment type="caution">
    <text evidence="1">The sequence shown here is derived from an EMBL/GenBank/DDBJ whole genome shotgun (WGS) entry which is preliminary data.</text>
</comment>
<evidence type="ECO:0000313" key="2">
    <source>
        <dbReference type="Proteomes" id="UP000614221"/>
    </source>
</evidence>
<dbReference type="RefSeq" id="WP_229727367.1">
    <property type="nucleotide sequence ID" value="NZ_BMPD01000010.1"/>
</dbReference>
<dbReference type="AlphaFoldDB" id="A0A830EPM7"/>
<protein>
    <submittedName>
        <fullName evidence="1">Uncharacterized protein</fullName>
    </submittedName>
</protein>
<organism evidence="1 2">
    <name type="scientific">Haloarcula sebkhae</name>
    <dbReference type="NCBI Taxonomy" id="932660"/>
    <lineage>
        <taxon>Archaea</taxon>
        <taxon>Methanobacteriati</taxon>
        <taxon>Methanobacteriota</taxon>
        <taxon>Stenosarchaea group</taxon>
        <taxon>Halobacteria</taxon>
        <taxon>Halobacteriales</taxon>
        <taxon>Haloarculaceae</taxon>
        <taxon>Haloarcula</taxon>
    </lineage>
</organism>
<dbReference type="Proteomes" id="UP000614221">
    <property type="component" value="Unassembled WGS sequence"/>
</dbReference>